<reference evidence="2" key="1">
    <citation type="submission" date="2013-02" db="EMBL/GenBank/DDBJ databases">
        <authorList>
            <person name="Hughes D."/>
        </authorList>
    </citation>
    <scope>NUCLEOTIDE SEQUENCE</scope>
    <source>
        <strain>Durham</strain>
        <strain evidence="2">NC isolate 2 -- Noor lab</strain>
    </source>
</reference>
<evidence type="ECO:0000313" key="2">
    <source>
        <dbReference type="Proteomes" id="UP000015102"/>
    </source>
</evidence>
<dbReference type="EMBL" id="CAQQ02049163">
    <property type="status" value="NOT_ANNOTATED_CDS"/>
    <property type="molecule type" value="Genomic_DNA"/>
</dbReference>
<keyword evidence="2" id="KW-1185">Reference proteome</keyword>
<dbReference type="AlphaFoldDB" id="T1H4S3"/>
<dbReference type="Proteomes" id="UP000015102">
    <property type="component" value="Unassembled WGS sequence"/>
</dbReference>
<evidence type="ECO:0000313" key="1">
    <source>
        <dbReference type="EnsemblMetazoa" id="MESCA011291-PA"/>
    </source>
</evidence>
<protein>
    <submittedName>
        <fullName evidence="1">Uncharacterized protein</fullName>
    </submittedName>
</protein>
<accession>T1H4S3</accession>
<sequence length="124" mass="13124">MDWIRKVGLQNLVIDMNIVGGKTNVVGDVFDVTNVGVVGVGDVGVVGGVDVYDVGNYNVDVNTVVDDVYGNVYNKGHVVGDLVRVFDVVGVNVVRVIETCKNGSLYVVGVQGVKTVEQQGVVSR</sequence>
<name>T1H4S3_MEGSC</name>
<dbReference type="HOGENOM" id="CLU_2009655_0_0_1"/>
<dbReference type="EnsemblMetazoa" id="MESCA011291-RA">
    <property type="protein sequence ID" value="MESCA011291-PA"/>
    <property type="gene ID" value="MESCA011291"/>
</dbReference>
<proteinExistence type="predicted"/>
<reference evidence="1" key="2">
    <citation type="submission" date="2015-06" db="UniProtKB">
        <authorList>
            <consortium name="EnsemblMetazoa"/>
        </authorList>
    </citation>
    <scope>IDENTIFICATION</scope>
</reference>
<organism evidence="1 2">
    <name type="scientific">Megaselia scalaris</name>
    <name type="common">Humpbacked fly</name>
    <name type="synonym">Phora scalaris</name>
    <dbReference type="NCBI Taxonomy" id="36166"/>
    <lineage>
        <taxon>Eukaryota</taxon>
        <taxon>Metazoa</taxon>
        <taxon>Ecdysozoa</taxon>
        <taxon>Arthropoda</taxon>
        <taxon>Hexapoda</taxon>
        <taxon>Insecta</taxon>
        <taxon>Pterygota</taxon>
        <taxon>Neoptera</taxon>
        <taxon>Endopterygota</taxon>
        <taxon>Diptera</taxon>
        <taxon>Brachycera</taxon>
        <taxon>Muscomorpha</taxon>
        <taxon>Platypezoidea</taxon>
        <taxon>Phoridae</taxon>
        <taxon>Megaseliini</taxon>
        <taxon>Megaselia</taxon>
    </lineage>
</organism>